<proteinExistence type="predicted"/>
<organism evidence="1">
    <name type="scientific">Timema californicum</name>
    <name type="common">California timema</name>
    <name type="synonym">Walking stick</name>
    <dbReference type="NCBI Taxonomy" id="61474"/>
    <lineage>
        <taxon>Eukaryota</taxon>
        <taxon>Metazoa</taxon>
        <taxon>Ecdysozoa</taxon>
        <taxon>Arthropoda</taxon>
        <taxon>Hexapoda</taxon>
        <taxon>Insecta</taxon>
        <taxon>Pterygota</taxon>
        <taxon>Neoptera</taxon>
        <taxon>Polyneoptera</taxon>
        <taxon>Phasmatodea</taxon>
        <taxon>Timematodea</taxon>
        <taxon>Timematoidea</taxon>
        <taxon>Timematidae</taxon>
        <taxon>Timema</taxon>
    </lineage>
</organism>
<dbReference type="AlphaFoldDB" id="A0A7R9JFS8"/>
<reference evidence="1" key="1">
    <citation type="submission" date="2020-11" db="EMBL/GenBank/DDBJ databases">
        <authorList>
            <person name="Tran Van P."/>
        </authorList>
    </citation>
    <scope>NUCLEOTIDE SEQUENCE</scope>
</reference>
<dbReference type="EMBL" id="OE187853">
    <property type="protein sequence ID" value="CAD7578514.1"/>
    <property type="molecule type" value="Genomic_DNA"/>
</dbReference>
<accession>A0A7R9JFS8</accession>
<gene>
    <name evidence="1" type="ORF">TCMB3V08_LOCUS11054</name>
</gene>
<name>A0A7R9JFS8_TIMCA</name>
<protein>
    <submittedName>
        <fullName evidence="1">(California timema) hypothetical protein</fullName>
    </submittedName>
</protein>
<evidence type="ECO:0000313" key="1">
    <source>
        <dbReference type="EMBL" id="CAD7578514.1"/>
    </source>
</evidence>
<sequence length="164" mass="17846">MMDTLITVFVEDLKQKTTTGADETERPISTAEDEEIEVRISVGNVWVGVGKGRRDCSGNGSRVVGGRIMSRQRESRWEVGESLGNPVERRALMGAEHSGELVTDGLEDMDCGAVQAVEGVGGMSCANTHVPLTMVNRREIPQACLSNKLSKLTLATFDEDVYFP</sequence>